<dbReference type="Proteomes" id="UP000735874">
    <property type="component" value="Unassembled WGS sequence"/>
</dbReference>
<sequence length="124" mass="13932">MSQDNKDTIVSASTASEDLTPSAPSSLSATRHRYSRAHITRQGKELLRSKLRQIERMEEKLQMLTNHFEKLIEARDELAMMLAEDRGGVARLVVAVGAASLDVGYVMSYNVSLEECCRILIEKY</sequence>
<evidence type="ECO:0000313" key="7">
    <source>
        <dbReference type="EMBL" id="KAG3217507.1"/>
    </source>
</evidence>
<evidence type="ECO:0000313" key="4">
    <source>
        <dbReference type="EMBL" id="KAG2907925.1"/>
    </source>
</evidence>
<evidence type="ECO:0000313" key="5">
    <source>
        <dbReference type="EMBL" id="KAG2920860.1"/>
    </source>
</evidence>
<dbReference type="Proteomes" id="UP000251314">
    <property type="component" value="Unassembled WGS sequence"/>
</dbReference>
<organism evidence="8 9">
    <name type="scientific">Phytophthora cactorum</name>
    <dbReference type="NCBI Taxonomy" id="29920"/>
    <lineage>
        <taxon>Eukaryota</taxon>
        <taxon>Sar</taxon>
        <taxon>Stramenopiles</taxon>
        <taxon>Oomycota</taxon>
        <taxon>Peronosporomycetes</taxon>
        <taxon>Peronosporales</taxon>
        <taxon>Peronosporaceae</taxon>
        <taxon>Phytophthora</taxon>
    </lineage>
</organism>
<evidence type="ECO:0000313" key="9">
    <source>
        <dbReference type="Proteomes" id="UP000251314"/>
    </source>
</evidence>
<evidence type="ECO:0000256" key="2">
    <source>
        <dbReference type="SAM" id="MobiDB-lite"/>
    </source>
</evidence>
<dbReference type="Proteomes" id="UP000736787">
    <property type="component" value="Unassembled WGS sequence"/>
</dbReference>
<keyword evidence="1" id="KW-0175">Coiled coil</keyword>
<keyword evidence="9" id="KW-1185">Reference proteome</keyword>
<dbReference type="EMBL" id="MJFZ01001828">
    <property type="protein sequence ID" value="RAW21357.1"/>
    <property type="molecule type" value="Genomic_DNA"/>
</dbReference>
<dbReference type="VEuPathDB" id="FungiDB:PC110_g22200"/>
<comment type="caution">
    <text evidence="8">The sequence shown here is derived from an EMBL/GenBank/DDBJ whole genome shotgun (WGS) entry which is preliminary data.</text>
</comment>
<feature type="coiled-coil region" evidence="1">
    <location>
        <begin position="44"/>
        <end position="74"/>
    </location>
</feature>
<feature type="compositionally biased region" description="Polar residues" evidence="2">
    <location>
        <begin position="8"/>
        <end position="29"/>
    </location>
</feature>
<dbReference type="EMBL" id="RCMI01000497">
    <property type="protein sequence ID" value="KAG2907925.1"/>
    <property type="molecule type" value="Genomic_DNA"/>
</dbReference>
<reference evidence="3" key="2">
    <citation type="submission" date="2018-10" db="EMBL/GenBank/DDBJ databases">
        <title>Effector identification in a new, highly contiguous assembly of the strawberry crown rot pathogen Phytophthora cactorum.</title>
        <authorList>
            <person name="Armitage A.D."/>
            <person name="Nellist C.F."/>
            <person name="Bates H."/>
            <person name="Vickerstaff R.J."/>
            <person name="Harrison R.J."/>
        </authorList>
    </citation>
    <scope>NUCLEOTIDE SEQUENCE</scope>
    <source>
        <strain evidence="3">15-7</strain>
        <strain evidence="4">4032</strain>
        <strain evidence="5">4040</strain>
        <strain evidence="6">P415</strain>
        <strain evidence="7">P421</strain>
    </source>
</reference>
<dbReference type="EMBL" id="RCMK01000580">
    <property type="protein sequence ID" value="KAG2920860.1"/>
    <property type="molecule type" value="Genomic_DNA"/>
</dbReference>
<dbReference type="EMBL" id="RCMV01000417">
    <property type="protein sequence ID" value="KAG3217507.1"/>
    <property type="molecule type" value="Genomic_DNA"/>
</dbReference>
<dbReference type="OrthoDB" id="101648at2759"/>
<protein>
    <submittedName>
        <fullName evidence="8">Uncharacterized protein</fullName>
    </submittedName>
</protein>
<evidence type="ECO:0000256" key="1">
    <source>
        <dbReference type="SAM" id="Coils"/>
    </source>
</evidence>
<dbReference type="EMBL" id="RCMG01000442">
    <property type="protein sequence ID" value="KAG2854174.1"/>
    <property type="molecule type" value="Genomic_DNA"/>
</dbReference>
<evidence type="ECO:0000313" key="3">
    <source>
        <dbReference type="EMBL" id="KAG2854174.1"/>
    </source>
</evidence>
<dbReference type="Proteomes" id="UP000760860">
    <property type="component" value="Unassembled WGS sequence"/>
</dbReference>
<proteinExistence type="predicted"/>
<dbReference type="EMBL" id="RCML01000648">
    <property type="protein sequence ID" value="KAG2971852.1"/>
    <property type="molecule type" value="Genomic_DNA"/>
</dbReference>
<gene>
    <name evidence="8" type="ORF">PC110_g22200</name>
    <name evidence="3" type="ORF">PC113_g13535</name>
    <name evidence="4" type="ORF">PC115_g13720</name>
    <name evidence="5" type="ORF">PC117_g16404</name>
    <name evidence="6" type="ORF">PC118_g16038</name>
    <name evidence="7" type="ORF">PC129_g11660</name>
</gene>
<dbReference type="Proteomes" id="UP000697107">
    <property type="component" value="Unassembled WGS sequence"/>
</dbReference>
<dbReference type="AlphaFoldDB" id="A0A329R9I5"/>
<evidence type="ECO:0000313" key="6">
    <source>
        <dbReference type="EMBL" id="KAG2971852.1"/>
    </source>
</evidence>
<reference evidence="8 9" key="1">
    <citation type="submission" date="2018-01" db="EMBL/GenBank/DDBJ databases">
        <title>Draft genome of the strawberry crown rot pathogen Phytophthora cactorum.</title>
        <authorList>
            <person name="Armitage A.D."/>
            <person name="Lysoe E."/>
            <person name="Nellist C.F."/>
            <person name="Harrison R.J."/>
            <person name="Brurberg M.B."/>
        </authorList>
    </citation>
    <scope>NUCLEOTIDE SEQUENCE [LARGE SCALE GENOMIC DNA]</scope>
    <source>
        <strain evidence="8 9">10300</strain>
    </source>
</reference>
<accession>A0A329R9I5</accession>
<feature type="region of interest" description="Disordered" evidence="2">
    <location>
        <begin position="1"/>
        <end position="34"/>
    </location>
</feature>
<evidence type="ECO:0000313" key="8">
    <source>
        <dbReference type="EMBL" id="RAW21357.1"/>
    </source>
</evidence>
<name>A0A329R9I5_9STRA</name>
<dbReference type="Proteomes" id="UP000774804">
    <property type="component" value="Unassembled WGS sequence"/>
</dbReference>